<organism evidence="1">
    <name type="scientific">Tetraodon nigroviridis</name>
    <name type="common">Spotted green pufferfish</name>
    <name type="synonym">Chelonodon nigroviridis</name>
    <dbReference type="NCBI Taxonomy" id="99883"/>
    <lineage>
        <taxon>Eukaryota</taxon>
        <taxon>Metazoa</taxon>
        <taxon>Chordata</taxon>
        <taxon>Craniata</taxon>
        <taxon>Vertebrata</taxon>
        <taxon>Euteleostomi</taxon>
        <taxon>Actinopterygii</taxon>
        <taxon>Neopterygii</taxon>
        <taxon>Teleostei</taxon>
        <taxon>Neoteleostei</taxon>
        <taxon>Acanthomorphata</taxon>
        <taxon>Eupercaria</taxon>
        <taxon>Tetraodontiformes</taxon>
        <taxon>Tetradontoidea</taxon>
        <taxon>Tetraodontidae</taxon>
        <taxon>Tetraodon</taxon>
    </lineage>
</organism>
<name>Q4RN71_TETNG</name>
<dbReference type="EMBL" id="CAAE01015016">
    <property type="protein sequence ID" value="CAG10161.1"/>
    <property type="molecule type" value="Genomic_DNA"/>
</dbReference>
<reference evidence="1" key="1">
    <citation type="journal article" date="2004" name="Nature">
        <title>Genome duplication in the teleost fish Tetraodon nigroviridis reveals the early vertebrate proto-karyotype.</title>
        <authorList>
            <person name="Jaillon O."/>
            <person name="Aury J.-M."/>
            <person name="Brunet F."/>
            <person name="Petit J.-L."/>
            <person name="Stange-Thomann N."/>
            <person name="Mauceli E."/>
            <person name="Bouneau L."/>
            <person name="Fischer C."/>
            <person name="Ozouf-Costaz C."/>
            <person name="Bernot A."/>
            <person name="Nicaud S."/>
            <person name="Jaffe D."/>
            <person name="Fisher S."/>
            <person name="Lutfalla G."/>
            <person name="Dossat C."/>
            <person name="Segurens B."/>
            <person name="Dasilva C."/>
            <person name="Salanoubat M."/>
            <person name="Levy M."/>
            <person name="Boudet N."/>
            <person name="Castellano S."/>
            <person name="Anthouard V."/>
            <person name="Jubin C."/>
            <person name="Castelli V."/>
            <person name="Katinka M."/>
            <person name="Vacherie B."/>
            <person name="Biemont C."/>
            <person name="Skalli Z."/>
            <person name="Cattolico L."/>
            <person name="Poulain J."/>
            <person name="De Berardinis V."/>
            <person name="Cruaud C."/>
            <person name="Duprat S."/>
            <person name="Brottier P."/>
            <person name="Coutanceau J.-P."/>
            <person name="Gouzy J."/>
            <person name="Parra G."/>
            <person name="Lardier G."/>
            <person name="Chapple C."/>
            <person name="McKernan K.J."/>
            <person name="McEwan P."/>
            <person name="Bosak S."/>
            <person name="Kellis M."/>
            <person name="Volff J.-N."/>
            <person name="Guigo R."/>
            <person name="Zody M.C."/>
            <person name="Mesirov J."/>
            <person name="Lindblad-Toh K."/>
            <person name="Birren B."/>
            <person name="Nusbaum C."/>
            <person name="Kahn D."/>
            <person name="Robinson-Rechavi M."/>
            <person name="Laudet V."/>
            <person name="Schachter V."/>
            <person name="Quetier F."/>
            <person name="Saurin W."/>
            <person name="Scarpelli C."/>
            <person name="Wincker P."/>
            <person name="Lander E.S."/>
            <person name="Weissenbach J."/>
            <person name="Roest Crollius H."/>
        </authorList>
    </citation>
    <scope>NUCLEOTIDE SEQUENCE [LARGE SCALE GENOMIC DNA]</scope>
</reference>
<protein>
    <submittedName>
        <fullName evidence="1">Chromosome undetermined SCAF15016, whole genome shotgun sequence</fullName>
    </submittedName>
</protein>
<accession>Q4RN71</accession>
<dbReference type="AlphaFoldDB" id="Q4RN71"/>
<proteinExistence type="predicted"/>
<sequence>MGMMGQPLGALSVTPARAIRDRGKEKTGCPKGQWKELQILLCGFEPQVRDGVDNEGGIGQHTTQRKHLKQPNWTAVSASVSSGQDFHVIHLQRSCHCSAERSNKELSRQHVRIKVACDDVDLMDTLQPSFLPNRTVTL</sequence>
<reference evidence="1" key="2">
    <citation type="submission" date="2004-02" db="EMBL/GenBank/DDBJ databases">
        <authorList>
            <consortium name="Genoscope"/>
            <consortium name="Whitehead Institute Centre for Genome Research"/>
        </authorList>
    </citation>
    <scope>NUCLEOTIDE SEQUENCE</scope>
</reference>
<gene>
    <name evidence="1" type="ORF">GSTENG00031700001</name>
</gene>
<dbReference type="OrthoDB" id="10031018at2759"/>
<dbReference type="KEGG" id="tng:GSTEN00031700G001"/>
<evidence type="ECO:0000313" key="1">
    <source>
        <dbReference type="EMBL" id="CAG10161.1"/>
    </source>
</evidence>